<reference evidence="1 2" key="3">
    <citation type="journal article" date="2022" name="Microbiol. Spectr.">
        <title>Folding features and dynamics of 3D genome architecture in plant fungal pathogens.</title>
        <authorList>
            <person name="Xia C."/>
        </authorList>
    </citation>
    <scope>NUCLEOTIDE SEQUENCE [LARGE SCALE GENOMIC DNA]</scope>
    <source>
        <strain evidence="1 2">93-210</strain>
    </source>
</reference>
<sequence>MISSCQVRTSQRTSVTVRLWMMVSIIFSLHLLHICISFLLSWISTQPVNQQKVIKWDARHVMRTQGLPSFPLMCHALTILYSSFASIQLGSCAESELQIIGSLLSTSRRRIDCPIESNPPNSAPSTWGRKRRRTGCDEYRVLRPMPSDPAPQETEGSNASPPDPHRSLMSSEEVTTPDHPVSQKNRLNLNVALDNDGESLDAVPSVSKIASKRVLLDLNVAFEIDAEPVAQVSSASTSSSSPDGTPHQPSNDVGPSFQDSTAKSDVSGQSLRPIEIPSGTGSHGPSANERQDWPRHKFSTVELDEPIEPLSNFNRFPKYGTDAMTIAYFLSPFEEKIRENDQVLRRTLAVGPRHVEDLELIHFRLITPGEKAESVSCIQGSKGRKPVTDLIASFRGLTRWVSFTHMHLLTHYKIQADEQRTRHENLFSWLEAELFEYTDCPPVLGRFPGTTDDYDLTKYRPIQRRLMNYLVHDRSIDYVYHVSLAVVGIWYKTFHGDFWNRHFESDEEYWIFIDSSTRRLRPDKETLQSLEHLKPIFQQEERLGDFQITQLAALIPDDQQAKLDSKWKPDLLDFPTVLEEQILTTAKELYQKYPGPGKATKLICKTLPVALSAGPKDKVTGKYRYAHALRIIKPDDQILPCQSLLQKLSILLRTIRFLHRKFLRHLTIHEQNLKHKNGFSERFLAWFSNQFFTPVDSLPVIGEVKFEFETEPIGNRLAFANKFNFLQTYLIKILFKDLSNLELFQSSASLLGYWYWKENPRFWKDQFGTESQYFKQLAQLLMT</sequence>
<keyword evidence="2" id="KW-1185">Reference proteome</keyword>
<evidence type="ECO:0000313" key="1">
    <source>
        <dbReference type="EMBL" id="KAI7962816.1"/>
    </source>
</evidence>
<accession>A0ACC0EZ75</accession>
<reference evidence="2" key="2">
    <citation type="journal article" date="2018" name="Mol. Plant Microbe Interact.">
        <title>Genome sequence resources for the wheat stripe rust pathogen (Puccinia striiformis f. sp. tritici) and the barley stripe rust pathogen (Puccinia striiformis f. sp. hordei).</title>
        <authorList>
            <person name="Xia C."/>
            <person name="Wang M."/>
            <person name="Yin C."/>
            <person name="Cornejo O.E."/>
            <person name="Hulbert S.H."/>
            <person name="Chen X."/>
        </authorList>
    </citation>
    <scope>NUCLEOTIDE SEQUENCE [LARGE SCALE GENOMIC DNA]</scope>
    <source>
        <strain evidence="2">93-210</strain>
    </source>
</reference>
<gene>
    <name evidence="1" type="ORF">MJO28_000910</name>
</gene>
<dbReference type="EMBL" id="CM045865">
    <property type="protein sequence ID" value="KAI7962816.1"/>
    <property type="molecule type" value="Genomic_DNA"/>
</dbReference>
<comment type="caution">
    <text evidence="1">The sequence shown here is derived from an EMBL/GenBank/DDBJ whole genome shotgun (WGS) entry which is preliminary data.</text>
</comment>
<reference evidence="2" key="1">
    <citation type="journal article" date="2018" name="BMC Genomics">
        <title>Genomic insights into host adaptation between the wheat stripe rust pathogen (Puccinia striiformis f. sp. tritici) and the barley stripe rust pathogen (Puccinia striiformis f. sp. hordei).</title>
        <authorList>
            <person name="Xia C."/>
            <person name="Wang M."/>
            <person name="Yin C."/>
            <person name="Cornejo O.E."/>
            <person name="Hulbert S.H."/>
            <person name="Chen X."/>
        </authorList>
    </citation>
    <scope>NUCLEOTIDE SEQUENCE [LARGE SCALE GENOMIC DNA]</scope>
    <source>
        <strain evidence="2">93-210</strain>
    </source>
</reference>
<evidence type="ECO:0000313" key="2">
    <source>
        <dbReference type="Proteomes" id="UP001060170"/>
    </source>
</evidence>
<organism evidence="1 2">
    <name type="scientific">Puccinia striiformis f. sp. tritici</name>
    <dbReference type="NCBI Taxonomy" id="168172"/>
    <lineage>
        <taxon>Eukaryota</taxon>
        <taxon>Fungi</taxon>
        <taxon>Dikarya</taxon>
        <taxon>Basidiomycota</taxon>
        <taxon>Pucciniomycotina</taxon>
        <taxon>Pucciniomycetes</taxon>
        <taxon>Pucciniales</taxon>
        <taxon>Pucciniaceae</taxon>
        <taxon>Puccinia</taxon>
    </lineage>
</organism>
<proteinExistence type="predicted"/>
<name>A0ACC0EZ75_9BASI</name>
<protein>
    <submittedName>
        <fullName evidence="1">Uncharacterized protein</fullName>
    </submittedName>
</protein>
<dbReference type="Proteomes" id="UP001060170">
    <property type="component" value="Chromosome 1"/>
</dbReference>